<dbReference type="InterPro" id="IPR023494">
    <property type="entry name" value="Cyt_c_bgen_Ccs1/CcsB/ResB"/>
</dbReference>
<dbReference type="PANTHER" id="PTHR31566">
    <property type="entry name" value="CYTOCHROME C BIOGENESIS PROTEIN CCS1, CHLOROPLASTIC"/>
    <property type="match status" value="1"/>
</dbReference>
<keyword evidence="2 6" id="KW-0812">Transmembrane</keyword>
<evidence type="ECO:0000256" key="1">
    <source>
        <dbReference type="ARBA" id="ARBA00004141"/>
    </source>
</evidence>
<feature type="domain" description="ResB-like" evidence="7">
    <location>
        <begin position="68"/>
        <end position="428"/>
    </location>
</feature>
<dbReference type="Pfam" id="PF05140">
    <property type="entry name" value="ResB"/>
    <property type="match status" value="2"/>
</dbReference>
<dbReference type="GO" id="GO:0017004">
    <property type="term" value="P:cytochrome complex assembly"/>
    <property type="evidence" value="ECO:0007669"/>
    <property type="project" value="UniProtKB-KW"/>
</dbReference>
<comment type="caution">
    <text evidence="8">The sequence shown here is derived from an EMBL/GenBank/DDBJ whole genome shotgun (WGS) entry which is preliminary data.</text>
</comment>
<evidence type="ECO:0000256" key="5">
    <source>
        <dbReference type="ARBA" id="ARBA00023136"/>
    </source>
</evidence>
<evidence type="ECO:0000259" key="7">
    <source>
        <dbReference type="Pfam" id="PF05140"/>
    </source>
</evidence>
<keyword evidence="5 6" id="KW-0472">Membrane</keyword>
<accession>A0A559JXB9</accession>
<dbReference type="OrthoDB" id="9770923at2"/>
<name>A0A559JXB9_9BACL</name>
<dbReference type="GO" id="GO:0016020">
    <property type="term" value="C:membrane"/>
    <property type="evidence" value="ECO:0007669"/>
    <property type="project" value="UniProtKB-SubCell"/>
</dbReference>
<evidence type="ECO:0000313" key="8">
    <source>
        <dbReference type="EMBL" id="TVY04532.1"/>
    </source>
</evidence>
<evidence type="ECO:0000313" key="9">
    <source>
        <dbReference type="Proteomes" id="UP000316330"/>
    </source>
</evidence>
<feature type="transmembrane region" description="Helical" evidence="6">
    <location>
        <begin position="223"/>
        <end position="241"/>
    </location>
</feature>
<feature type="domain" description="ResB-like" evidence="7">
    <location>
        <begin position="469"/>
        <end position="546"/>
    </location>
</feature>
<evidence type="ECO:0000256" key="4">
    <source>
        <dbReference type="ARBA" id="ARBA00022989"/>
    </source>
</evidence>
<comment type="subcellular location">
    <subcellularLocation>
        <location evidence="1">Membrane</location>
        <topology evidence="1">Multi-pass membrane protein</topology>
    </subcellularLocation>
</comment>
<keyword evidence="3" id="KW-0201">Cytochrome c-type biogenesis</keyword>
<evidence type="ECO:0000256" key="3">
    <source>
        <dbReference type="ARBA" id="ARBA00022748"/>
    </source>
</evidence>
<dbReference type="AlphaFoldDB" id="A0A559JXB9"/>
<keyword evidence="9" id="KW-1185">Reference proteome</keyword>
<dbReference type="InterPro" id="IPR007816">
    <property type="entry name" value="ResB-like_domain"/>
</dbReference>
<gene>
    <name evidence="8" type="ORF">FPZ45_02855</name>
</gene>
<proteinExistence type="predicted"/>
<dbReference type="EMBL" id="VNJJ01000001">
    <property type="protein sequence ID" value="TVY04532.1"/>
    <property type="molecule type" value="Genomic_DNA"/>
</dbReference>
<protein>
    <submittedName>
        <fullName evidence="8">Cytochrome c biogenesis protein ResB</fullName>
    </submittedName>
</protein>
<evidence type="ECO:0000256" key="6">
    <source>
        <dbReference type="SAM" id="Phobius"/>
    </source>
</evidence>
<evidence type="ECO:0000256" key="2">
    <source>
        <dbReference type="ARBA" id="ARBA00022692"/>
    </source>
</evidence>
<dbReference type="Proteomes" id="UP000316330">
    <property type="component" value="Unassembled WGS sequence"/>
</dbReference>
<feature type="transmembrane region" description="Helical" evidence="6">
    <location>
        <begin position="70"/>
        <end position="88"/>
    </location>
</feature>
<reference evidence="8 9" key="1">
    <citation type="submission" date="2019-07" db="EMBL/GenBank/DDBJ databases">
        <authorList>
            <person name="Kim J."/>
        </authorList>
    </citation>
    <scope>NUCLEOTIDE SEQUENCE [LARGE SCALE GENOMIC DNA]</scope>
    <source>
        <strain evidence="8 9">G13</strain>
    </source>
</reference>
<organism evidence="8 9">
    <name type="scientific">Cohnella terricola</name>
    <dbReference type="NCBI Taxonomy" id="1289167"/>
    <lineage>
        <taxon>Bacteria</taxon>
        <taxon>Bacillati</taxon>
        <taxon>Bacillota</taxon>
        <taxon>Bacilli</taxon>
        <taxon>Bacillales</taxon>
        <taxon>Paenibacillaceae</taxon>
        <taxon>Cohnella</taxon>
    </lineage>
</organism>
<feature type="transmembrane region" description="Helical" evidence="6">
    <location>
        <begin position="498"/>
        <end position="516"/>
    </location>
</feature>
<feature type="transmembrane region" description="Helical" evidence="6">
    <location>
        <begin position="130"/>
        <end position="152"/>
    </location>
</feature>
<sequence length="570" mass="65759">MFQNTKCECGHQNPIGTVLCESCGKPLDEGLLKDENAQLEMRYDGVARRSQKANPHVVDRIWNFFSSVKIAVYLIVITLIGASLGTIFQQESTLINMTERSEFAAFYKEKYGTVGVIYHALGLSRTYESWWFITLLVMIGTSLVVCSLDRVLPLYRALSKQQIRKHLQFITRQQVVYVGTLKDEPKEWVGRFGQELKRKRYRVWQENGALLAEKNRFSRWGPYINHIGLIIFLLAVLGRSIPSWHMDQYLSLYEGETRQIPGTNYYLKSDKFTVDYYNDSELANNQKGTKVVKLYETQARLYECTDACDDPLAEPVLKEVMQHEIRVNSALTYKGLSIYQNSYQERVRLISVHPTLLDVGTGEAFGTFDLLMDHPDRNQFQVGDYTLKLNDYYPDFSLDEQKRPMTKSRDPNNPAFVFRIFGPGVQSKGEIYIYFPLPNEKSKYYEQVLNESFKIRGDNTGRFAVKVENPIVDGKMNNIEYSEYTTYLNIRVDKAMPYIWVGAAISMIGLIMGFYWQHRRIWLRVDGDKLSLGGHTNKNSFGLRADVAWALGRSGIEVSPKSLDNRRNSR</sequence>
<keyword evidence="4 6" id="KW-1133">Transmembrane helix</keyword>
<dbReference type="RefSeq" id="WP_144698143.1">
    <property type="nucleotide sequence ID" value="NZ_VNJJ01000001.1"/>
</dbReference>
<dbReference type="PANTHER" id="PTHR31566:SF0">
    <property type="entry name" value="CYTOCHROME C BIOGENESIS PROTEIN CCS1, CHLOROPLASTIC"/>
    <property type="match status" value="1"/>
</dbReference>